<protein>
    <recommendedName>
        <fullName evidence="12">Endonuclease/exonuclease/phosphatase domain-containing protein</fullName>
    </recommendedName>
</protein>
<feature type="region of interest" description="Disordered" evidence="11">
    <location>
        <begin position="452"/>
        <end position="500"/>
    </location>
</feature>
<dbReference type="AlphaFoldDB" id="A0A8H5HY90"/>
<evidence type="ECO:0000256" key="11">
    <source>
        <dbReference type="SAM" id="MobiDB-lite"/>
    </source>
</evidence>
<evidence type="ECO:0000256" key="9">
    <source>
        <dbReference type="ARBA" id="ARBA00023204"/>
    </source>
</evidence>
<evidence type="ECO:0000259" key="12">
    <source>
        <dbReference type="Pfam" id="PF03372"/>
    </source>
</evidence>
<keyword evidence="9" id="KW-0234">DNA repair</keyword>
<keyword evidence="5" id="KW-0479">Metal-binding</keyword>
<dbReference type="InterPro" id="IPR051547">
    <property type="entry name" value="TDP2-like"/>
</dbReference>
<proteinExistence type="predicted"/>
<evidence type="ECO:0000313" key="14">
    <source>
        <dbReference type="Proteomes" id="UP000518752"/>
    </source>
</evidence>
<name>A0A8H5HY90_9AGAR</name>
<dbReference type="GO" id="GO:0006302">
    <property type="term" value="P:double-strand break repair"/>
    <property type="evidence" value="ECO:0007669"/>
    <property type="project" value="TreeGrafter"/>
</dbReference>
<feature type="region of interest" description="Disordered" evidence="11">
    <location>
        <begin position="228"/>
        <end position="261"/>
    </location>
</feature>
<evidence type="ECO:0000256" key="3">
    <source>
        <dbReference type="ARBA" id="ARBA00004322"/>
    </source>
</evidence>
<evidence type="ECO:0000256" key="10">
    <source>
        <dbReference type="ARBA" id="ARBA00023242"/>
    </source>
</evidence>
<comment type="cofactor">
    <cofactor evidence="1">
        <name>Mn(2+)</name>
        <dbReference type="ChEBI" id="CHEBI:29035"/>
    </cofactor>
</comment>
<evidence type="ECO:0000256" key="7">
    <source>
        <dbReference type="ARBA" id="ARBA00022801"/>
    </source>
</evidence>
<sequence>MFSSSTPQNELHGLRFYRFHPRRNCWKHVVVERESGQHLLHHEIGIITWNVDFYAGKVVERMNGVLDYLQHKILKGRPFAPCVIMLQEVHSKALPVIRTNAWVQKHFYITPIDNMKWASPHIHGNITLVERSLSIKGTGILHYAPTNMARTALFTDIRLAPLEPERYQGKREIVVRIVNTHLESLKDGNGAEYRAEQLALCVELLDEDPAVYTGVIGGDFNAIDEDSTDQIHQHGLRDPGEPSELTRNEQETHTWGFHEKKPSEFPTGRLDKIVYRPRGEVSLQTPVIIGQDAKADEGDWLHLSIVTGHYRLRKLTPFWVRLPQHFFFHPPTTTVLFVNMKAVIIASAVALLSGAYAQDFSINTPPLLSNGRVELPLTFCVYNAGNPSATAEDLGQQNTTSFTWQVNIAAGQSVGFNIVDNTGATKQSAAVAIQNGSSSSCIGQSASGSAGTAAPTSASSGGSTAAASGSTAASTTGAGSSSTSKSGSSSTSSAAASTTSASNNNSAISQAAQVGVAGVVGAAIIALLA</sequence>
<feature type="compositionally biased region" description="Basic and acidic residues" evidence="11">
    <location>
        <begin position="229"/>
        <end position="261"/>
    </location>
</feature>
<evidence type="ECO:0000256" key="4">
    <source>
        <dbReference type="ARBA" id="ARBA00022722"/>
    </source>
</evidence>
<dbReference type="GO" id="GO:0003697">
    <property type="term" value="F:single-stranded DNA binding"/>
    <property type="evidence" value="ECO:0007669"/>
    <property type="project" value="TreeGrafter"/>
</dbReference>
<dbReference type="EMBL" id="JAACJN010000009">
    <property type="protein sequence ID" value="KAF5391645.1"/>
    <property type="molecule type" value="Genomic_DNA"/>
</dbReference>
<dbReference type="GO" id="GO:0004518">
    <property type="term" value="F:nuclease activity"/>
    <property type="evidence" value="ECO:0007669"/>
    <property type="project" value="UniProtKB-KW"/>
</dbReference>
<keyword evidence="6" id="KW-0227">DNA damage</keyword>
<organism evidence="13 14">
    <name type="scientific">Collybiopsis confluens</name>
    <dbReference type="NCBI Taxonomy" id="2823264"/>
    <lineage>
        <taxon>Eukaryota</taxon>
        <taxon>Fungi</taxon>
        <taxon>Dikarya</taxon>
        <taxon>Basidiomycota</taxon>
        <taxon>Agaricomycotina</taxon>
        <taxon>Agaricomycetes</taxon>
        <taxon>Agaricomycetidae</taxon>
        <taxon>Agaricales</taxon>
        <taxon>Marasmiineae</taxon>
        <taxon>Omphalotaceae</taxon>
        <taxon>Collybiopsis</taxon>
    </lineage>
</organism>
<comment type="cofactor">
    <cofactor evidence="2">
        <name>Mg(2+)</name>
        <dbReference type="ChEBI" id="CHEBI:18420"/>
    </cofactor>
</comment>
<dbReference type="SUPFAM" id="SSF56219">
    <property type="entry name" value="DNase I-like"/>
    <property type="match status" value="1"/>
</dbReference>
<dbReference type="InterPro" id="IPR036691">
    <property type="entry name" value="Endo/exonu/phosph_ase_sf"/>
</dbReference>
<keyword evidence="7" id="KW-0378">Hydrolase</keyword>
<dbReference type="Proteomes" id="UP000518752">
    <property type="component" value="Unassembled WGS sequence"/>
</dbReference>
<keyword evidence="10" id="KW-0539">Nucleus</keyword>
<evidence type="ECO:0000256" key="2">
    <source>
        <dbReference type="ARBA" id="ARBA00001946"/>
    </source>
</evidence>
<evidence type="ECO:0000256" key="6">
    <source>
        <dbReference type="ARBA" id="ARBA00022763"/>
    </source>
</evidence>
<keyword evidence="14" id="KW-1185">Reference proteome</keyword>
<reference evidence="13 14" key="1">
    <citation type="journal article" date="2020" name="ISME J.">
        <title>Uncovering the hidden diversity of litter-decomposition mechanisms in mushroom-forming fungi.</title>
        <authorList>
            <person name="Floudas D."/>
            <person name="Bentzer J."/>
            <person name="Ahren D."/>
            <person name="Johansson T."/>
            <person name="Persson P."/>
            <person name="Tunlid A."/>
        </authorList>
    </citation>
    <scope>NUCLEOTIDE SEQUENCE [LARGE SCALE GENOMIC DNA]</scope>
    <source>
        <strain evidence="13 14">CBS 406.79</strain>
    </source>
</reference>
<dbReference type="PANTHER" id="PTHR15822">
    <property type="entry name" value="TRAF AND TNF RECEPTOR-ASSOCIATED PROTEIN"/>
    <property type="match status" value="1"/>
</dbReference>
<comment type="subcellular location">
    <subcellularLocation>
        <location evidence="3">Nucleus</location>
        <location evidence="3">PML body</location>
    </subcellularLocation>
</comment>
<dbReference type="GO" id="GO:0005737">
    <property type="term" value="C:cytoplasm"/>
    <property type="evidence" value="ECO:0007669"/>
    <property type="project" value="TreeGrafter"/>
</dbReference>
<evidence type="ECO:0000256" key="8">
    <source>
        <dbReference type="ARBA" id="ARBA00022842"/>
    </source>
</evidence>
<dbReference type="GO" id="GO:0046872">
    <property type="term" value="F:metal ion binding"/>
    <property type="evidence" value="ECO:0007669"/>
    <property type="project" value="UniProtKB-KW"/>
</dbReference>
<dbReference type="Pfam" id="PF03372">
    <property type="entry name" value="Exo_endo_phos"/>
    <property type="match status" value="1"/>
</dbReference>
<accession>A0A8H5HY90</accession>
<gene>
    <name evidence="13" type="ORF">D9757_002338</name>
</gene>
<comment type="caution">
    <text evidence="13">The sequence shown here is derived from an EMBL/GenBank/DDBJ whole genome shotgun (WGS) entry which is preliminary data.</text>
</comment>
<dbReference type="OrthoDB" id="9975959at2759"/>
<dbReference type="InterPro" id="IPR005135">
    <property type="entry name" value="Endo/exonuclease/phosphatase"/>
</dbReference>
<dbReference type="GO" id="GO:0070260">
    <property type="term" value="F:5'-tyrosyl-DNA phosphodiesterase activity"/>
    <property type="evidence" value="ECO:0007669"/>
    <property type="project" value="TreeGrafter"/>
</dbReference>
<evidence type="ECO:0000313" key="13">
    <source>
        <dbReference type="EMBL" id="KAF5391645.1"/>
    </source>
</evidence>
<evidence type="ECO:0000256" key="5">
    <source>
        <dbReference type="ARBA" id="ARBA00022723"/>
    </source>
</evidence>
<dbReference type="PANTHER" id="PTHR15822:SF4">
    <property type="entry name" value="TYROSYL-DNA PHOSPHODIESTERASE 2"/>
    <property type="match status" value="1"/>
</dbReference>
<feature type="domain" description="Endonuclease/exonuclease/phosphatase" evidence="12">
    <location>
        <begin position="47"/>
        <end position="281"/>
    </location>
</feature>
<evidence type="ECO:0000256" key="1">
    <source>
        <dbReference type="ARBA" id="ARBA00001936"/>
    </source>
</evidence>
<keyword evidence="4" id="KW-0540">Nuclease</keyword>
<keyword evidence="8" id="KW-0460">Magnesium</keyword>
<dbReference type="Gene3D" id="3.60.10.10">
    <property type="entry name" value="Endonuclease/exonuclease/phosphatase"/>
    <property type="match status" value="1"/>
</dbReference>